<evidence type="ECO:0000256" key="1">
    <source>
        <dbReference type="ARBA" id="ARBA00004340"/>
    </source>
</evidence>
<dbReference type="PANTHER" id="PTHR33129:SF3">
    <property type="entry name" value="HOT SPOT (RHS) PROTEIN, PUTATIVE-RELATED"/>
    <property type="match status" value="1"/>
</dbReference>
<proteinExistence type="predicted"/>
<name>A0A329RCN7_9STRA</name>
<dbReference type="EMBL" id="MJFZ01001965">
    <property type="protein sequence ID" value="RAW21192.1"/>
    <property type="molecule type" value="Genomic_DNA"/>
</dbReference>
<dbReference type="Proteomes" id="UP000736787">
    <property type="component" value="Unassembled WGS sequence"/>
</dbReference>
<dbReference type="InterPro" id="IPR052980">
    <property type="entry name" value="Crinkler_effector"/>
</dbReference>
<evidence type="ECO:0000259" key="4">
    <source>
        <dbReference type="Pfam" id="PF20147"/>
    </source>
</evidence>
<dbReference type="Pfam" id="PF20147">
    <property type="entry name" value="Crinkler"/>
    <property type="match status" value="1"/>
</dbReference>
<accession>A0A329RCN7</accession>
<sequence>MITLYCVVVGVAGSAFPVDIDENKSVGHLKDAIKEKKPDTITCEADKLQLFLTKKEGGGWLVSDSPDVISMRSGTIPEQVDELLHEQIDPAEEVGELFGGAPTKKVIHVLVVVPKQWTSVPIASQDGVFAHCSDPFFSQLPTADERGGWLEFPALLPLTECQQLYIRSSYKSIAAQALSKMDPNRRKYAVITGTPGIGKSVFVYYVMWRLIKDQKRVLFLTAEPPVYFDGECMFVYRQLPFAGNFQFWSPDLWCCVDSVDPTTIAGFPVLNCSTLLASTPRQDCIGDFKKLVPTPDVYYMPLWTEEELARITPLYPDAAPVWQNRMTCLGGVPRQVLQDIQTDPQSLLESACRICSLDDCIMLLSINSEINSKTKIAQTLIHIRSEKPYRTYSVGYASELAMKIVAQTKWQTDRTRMQNLLGACDGHPLTQALCGYIFESHAMDLLERGGSFVYRELLSYPEMKRRNIAKRQRADSEADAYQYIDIPASPIGRQTVERVERNQTSNQLYVPRTSNYASIDAWMPNKGAFQMTVGKKYAIRGGAADDLAKLGEGGNCLYFLLPPHYYETFTKKTPKTIKQFAILIPYPEEVQ</sequence>
<evidence type="ECO:0000313" key="8">
    <source>
        <dbReference type="Proteomes" id="UP000251314"/>
    </source>
</evidence>
<dbReference type="GO" id="GO:0043657">
    <property type="term" value="C:host cell"/>
    <property type="evidence" value="ECO:0007669"/>
    <property type="project" value="UniProtKB-SubCell"/>
</dbReference>
<reference evidence="5" key="2">
    <citation type="submission" date="2018-10" db="EMBL/GenBank/DDBJ databases">
        <title>Effector identification in a new, highly contiguous assembly of the strawberry crown rot pathogen Phytophthora cactorum.</title>
        <authorList>
            <person name="Armitage A.D."/>
            <person name="Nellist C.F."/>
            <person name="Bates H."/>
            <person name="Vickerstaff R.J."/>
            <person name="Harrison R.J."/>
        </authorList>
    </citation>
    <scope>NUCLEOTIDE SEQUENCE</scope>
    <source>
        <strain evidence="5">4040</strain>
        <strain evidence="6">P415</strain>
    </source>
</reference>
<reference evidence="7 8" key="1">
    <citation type="submission" date="2018-01" db="EMBL/GenBank/DDBJ databases">
        <title>Draft genome of the strawberry crown rot pathogen Phytophthora cactorum.</title>
        <authorList>
            <person name="Armitage A.D."/>
            <person name="Lysoe E."/>
            <person name="Nellist C.F."/>
            <person name="Harrison R.J."/>
            <person name="Brurberg M.B."/>
        </authorList>
    </citation>
    <scope>NUCLEOTIDE SEQUENCE [LARGE SCALE GENOMIC DNA]</scope>
    <source>
        <strain evidence="7 8">10300</strain>
    </source>
</reference>
<evidence type="ECO:0000256" key="2">
    <source>
        <dbReference type="ARBA" id="ARBA00004613"/>
    </source>
</evidence>
<dbReference type="EMBL" id="RCML01001775">
    <property type="protein sequence ID" value="KAG2960444.1"/>
    <property type="molecule type" value="Genomic_DNA"/>
</dbReference>
<dbReference type="Proteomes" id="UP000251314">
    <property type="component" value="Unassembled WGS sequence"/>
</dbReference>
<evidence type="ECO:0000313" key="6">
    <source>
        <dbReference type="EMBL" id="KAG2960444.1"/>
    </source>
</evidence>
<comment type="subcellular location">
    <subcellularLocation>
        <location evidence="1">Host cell</location>
    </subcellularLocation>
    <subcellularLocation>
        <location evidence="2">Secreted</location>
    </subcellularLocation>
</comment>
<dbReference type="EMBL" id="RCMK01001861">
    <property type="protein sequence ID" value="KAG2887549.1"/>
    <property type="molecule type" value="Genomic_DNA"/>
</dbReference>
<keyword evidence="3" id="KW-0964">Secreted</keyword>
<dbReference type="AlphaFoldDB" id="A0A329RCN7"/>
<dbReference type="OrthoDB" id="434211at2759"/>
<evidence type="ECO:0000313" key="5">
    <source>
        <dbReference type="EMBL" id="KAG2887549.1"/>
    </source>
</evidence>
<comment type="caution">
    <text evidence="7">The sequence shown here is derived from an EMBL/GenBank/DDBJ whole genome shotgun (WGS) entry which is preliminary data.</text>
</comment>
<evidence type="ECO:0000313" key="7">
    <source>
        <dbReference type="EMBL" id="RAW21192.1"/>
    </source>
</evidence>
<dbReference type="PANTHER" id="PTHR33129">
    <property type="entry name" value="PROTEIN KINASE DOMAIN-CONTAINING PROTEIN-RELATED"/>
    <property type="match status" value="1"/>
</dbReference>
<dbReference type="VEuPathDB" id="FungiDB:PC110_g22365"/>
<gene>
    <name evidence="7" type="ORF">PC110_g22365</name>
    <name evidence="5" type="ORF">PC117_g25135</name>
    <name evidence="6" type="ORF">PC118_g22515</name>
</gene>
<dbReference type="InterPro" id="IPR045379">
    <property type="entry name" value="Crinkler_N"/>
</dbReference>
<evidence type="ECO:0000256" key="3">
    <source>
        <dbReference type="ARBA" id="ARBA00022525"/>
    </source>
</evidence>
<dbReference type="GO" id="GO:0005576">
    <property type="term" value="C:extracellular region"/>
    <property type="evidence" value="ECO:0007669"/>
    <property type="project" value="UniProtKB-SubCell"/>
</dbReference>
<keyword evidence="8" id="KW-1185">Reference proteome</keyword>
<dbReference type="Proteomes" id="UP000697107">
    <property type="component" value="Unassembled WGS sequence"/>
</dbReference>
<feature type="domain" description="Crinkler effector protein N-terminal" evidence="4">
    <location>
        <begin position="2"/>
        <end position="112"/>
    </location>
</feature>
<protein>
    <recommendedName>
        <fullName evidence="4">Crinkler effector protein N-terminal domain-containing protein</fullName>
    </recommendedName>
</protein>
<organism evidence="7 8">
    <name type="scientific">Phytophthora cactorum</name>
    <dbReference type="NCBI Taxonomy" id="29920"/>
    <lineage>
        <taxon>Eukaryota</taxon>
        <taxon>Sar</taxon>
        <taxon>Stramenopiles</taxon>
        <taxon>Oomycota</taxon>
        <taxon>Peronosporomycetes</taxon>
        <taxon>Peronosporales</taxon>
        <taxon>Peronosporaceae</taxon>
        <taxon>Phytophthora</taxon>
    </lineage>
</organism>